<comment type="caution">
    <text evidence="11">The sequence shown here is derived from an EMBL/GenBank/DDBJ whole genome shotgun (WGS) entry which is preliminary data.</text>
</comment>
<feature type="transmembrane region" description="Helical" evidence="9">
    <location>
        <begin position="159"/>
        <end position="177"/>
    </location>
</feature>
<evidence type="ECO:0000256" key="4">
    <source>
        <dbReference type="ARBA" id="ARBA00022519"/>
    </source>
</evidence>
<evidence type="ECO:0000259" key="10">
    <source>
        <dbReference type="PROSITE" id="PS50928"/>
    </source>
</evidence>
<feature type="domain" description="ABC transmembrane type-1" evidence="10">
    <location>
        <begin position="98"/>
        <end position="278"/>
    </location>
</feature>
<dbReference type="PANTHER" id="PTHR43386:SF5">
    <property type="entry name" value="PUTRESCINE EXPORT SYSTEM PERMEASE PROTEIN SAPC"/>
    <property type="match status" value="1"/>
</dbReference>
<organism evidence="11 12">
    <name type="scientific">Bisgaardia hudsonensis</name>
    <dbReference type="NCBI Taxonomy" id="109472"/>
    <lineage>
        <taxon>Bacteria</taxon>
        <taxon>Pseudomonadati</taxon>
        <taxon>Pseudomonadota</taxon>
        <taxon>Gammaproteobacteria</taxon>
        <taxon>Pasteurellales</taxon>
        <taxon>Pasteurellaceae</taxon>
        <taxon>Bisgaardia</taxon>
    </lineage>
</organism>
<keyword evidence="7 9" id="KW-0472">Membrane</keyword>
<keyword evidence="3" id="KW-1003">Cell membrane</keyword>
<evidence type="ECO:0000256" key="8">
    <source>
        <dbReference type="ARBA" id="ARBA00024202"/>
    </source>
</evidence>
<dbReference type="EMBL" id="SLXI01000001">
    <property type="protein sequence ID" value="TCP14378.1"/>
    <property type="molecule type" value="Genomic_DNA"/>
</dbReference>
<dbReference type="InterPro" id="IPR000515">
    <property type="entry name" value="MetI-like"/>
</dbReference>
<protein>
    <submittedName>
        <fullName evidence="11">Cationic peptide transport system permease protein</fullName>
    </submittedName>
</protein>
<dbReference type="Proteomes" id="UP000294841">
    <property type="component" value="Unassembled WGS sequence"/>
</dbReference>
<keyword evidence="2 9" id="KW-0813">Transport</keyword>
<dbReference type="RefSeq" id="WP_132022202.1">
    <property type="nucleotide sequence ID" value="NZ_CP016605.1"/>
</dbReference>
<name>A0A4R2N3A9_9PAST</name>
<dbReference type="SUPFAM" id="SSF161098">
    <property type="entry name" value="MetI-like"/>
    <property type="match status" value="1"/>
</dbReference>
<feature type="transmembrane region" description="Helical" evidence="9">
    <location>
        <begin position="98"/>
        <end position="121"/>
    </location>
</feature>
<dbReference type="AlphaFoldDB" id="A0A4R2N3A9"/>
<evidence type="ECO:0000256" key="3">
    <source>
        <dbReference type="ARBA" id="ARBA00022475"/>
    </source>
</evidence>
<dbReference type="CDD" id="cd06261">
    <property type="entry name" value="TM_PBP2"/>
    <property type="match status" value="1"/>
</dbReference>
<dbReference type="Pfam" id="PF00528">
    <property type="entry name" value="BPD_transp_1"/>
    <property type="match status" value="1"/>
</dbReference>
<dbReference type="InterPro" id="IPR050366">
    <property type="entry name" value="BP-dependent_transpt_permease"/>
</dbReference>
<feature type="transmembrane region" description="Helical" evidence="9">
    <location>
        <begin position="222"/>
        <end position="240"/>
    </location>
</feature>
<dbReference type="Pfam" id="PF12911">
    <property type="entry name" value="OppC_N"/>
    <property type="match status" value="1"/>
</dbReference>
<evidence type="ECO:0000256" key="1">
    <source>
        <dbReference type="ARBA" id="ARBA00004429"/>
    </source>
</evidence>
<evidence type="ECO:0000256" key="9">
    <source>
        <dbReference type="RuleBase" id="RU363032"/>
    </source>
</evidence>
<keyword evidence="12" id="KW-1185">Reference proteome</keyword>
<sequence>MRDKLPEEFRETQGIRKIWLLFYQDKAALLSFYLFVILIIIAIFSYFIAPYPSNQQFVGFELMPPSWAEGGKISYFLGTDDIGRDILSRLIIGTSYTLGSALIVVIITAIIGGVLGIIAGFSEGIRSRILEHFFDSFLSIPVLLIAIIIATLMQPSLMNAMLSITLALLPYFIHEIYQAIQQELKKDYILTLRLDGASNWYLLKTTILPNITIQYIKEITRALTIAIVDISALSFISLGAQRPMPEWGAMIKDSMGLLYLAPWTVILPGIAIIGTIIIGLIFSNGLCKAIEKYYA</sequence>
<comment type="similarity">
    <text evidence="8">Belongs to the binding-protein-dependent transport system permease family. OppBC subfamily.</text>
</comment>
<comment type="subcellular location">
    <subcellularLocation>
        <location evidence="1">Cell inner membrane</location>
        <topology evidence="1">Multi-pass membrane protein</topology>
    </subcellularLocation>
    <subcellularLocation>
        <location evidence="9">Cell membrane</location>
        <topology evidence="9">Multi-pass membrane protein</topology>
    </subcellularLocation>
</comment>
<dbReference type="GO" id="GO:0055085">
    <property type="term" value="P:transmembrane transport"/>
    <property type="evidence" value="ECO:0007669"/>
    <property type="project" value="InterPro"/>
</dbReference>
<reference evidence="11 12" key="1">
    <citation type="submission" date="2019-03" db="EMBL/GenBank/DDBJ databases">
        <title>Genomic Encyclopedia of Type Strains, Phase IV (KMG-IV): sequencing the most valuable type-strain genomes for metagenomic binning, comparative biology and taxonomic classification.</title>
        <authorList>
            <person name="Goeker M."/>
        </authorList>
    </citation>
    <scope>NUCLEOTIDE SEQUENCE [LARGE SCALE GENOMIC DNA]</scope>
    <source>
        <strain evidence="11 12">DSM 28231</strain>
    </source>
</reference>
<evidence type="ECO:0000256" key="2">
    <source>
        <dbReference type="ARBA" id="ARBA00022448"/>
    </source>
</evidence>
<dbReference type="InterPro" id="IPR025966">
    <property type="entry name" value="OppC_N"/>
</dbReference>
<dbReference type="Gene3D" id="1.10.3720.10">
    <property type="entry name" value="MetI-like"/>
    <property type="match status" value="1"/>
</dbReference>
<evidence type="ECO:0000256" key="5">
    <source>
        <dbReference type="ARBA" id="ARBA00022692"/>
    </source>
</evidence>
<dbReference type="PANTHER" id="PTHR43386">
    <property type="entry name" value="OLIGOPEPTIDE TRANSPORT SYSTEM PERMEASE PROTEIN APPC"/>
    <property type="match status" value="1"/>
</dbReference>
<proteinExistence type="inferred from homology"/>
<keyword evidence="6 9" id="KW-1133">Transmembrane helix</keyword>
<keyword evidence="5 9" id="KW-0812">Transmembrane</keyword>
<evidence type="ECO:0000313" key="11">
    <source>
        <dbReference type="EMBL" id="TCP14378.1"/>
    </source>
</evidence>
<accession>A0A4R2N3A9</accession>
<gene>
    <name evidence="11" type="ORF">EV697_101519</name>
</gene>
<dbReference type="OrthoDB" id="9805884at2"/>
<feature type="transmembrane region" description="Helical" evidence="9">
    <location>
        <begin position="133"/>
        <end position="153"/>
    </location>
</feature>
<keyword evidence="4" id="KW-0997">Cell inner membrane</keyword>
<evidence type="ECO:0000313" key="12">
    <source>
        <dbReference type="Proteomes" id="UP000294841"/>
    </source>
</evidence>
<feature type="transmembrane region" description="Helical" evidence="9">
    <location>
        <begin position="260"/>
        <end position="282"/>
    </location>
</feature>
<dbReference type="PROSITE" id="PS50928">
    <property type="entry name" value="ABC_TM1"/>
    <property type="match status" value="1"/>
</dbReference>
<evidence type="ECO:0000256" key="7">
    <source>
        <dbReference type="ARBA" id="ARBA00023136"/>
    </source>
</evidence>
<dbReference type="GO" id="GO:0005886">
    <property type="term" value="C:plasma membrane"/>
    <property type="evidence" value="ECO:0007669"/>
    <property type="project" value="UniProtKB-SubCell"/>
</dbReference>
<dbReference type="InterPro" id="IPR035906">
    <property type="entry name" value="MetI-like_sf"/>
</dbReference>
<evidence type="ECO:0000256" key="6">
    <source>
        <dbReference type="ARBA" id="ARBA00022989"/>
    </source>
</evidence>
<feature type="transmembrane region" description="Helical" evidence="9">
    <location>
        <begin position="27"/>
        <end position="49"/>
    </location>
</feature>